<feature type="signal peptide" evidence="1">
    <location>
        <begin position="1"/>
        <end position="25"/>
    </location>
</feature>
<protein>
    <recommendedName>
        <fullName evidence="4">DUF3124 domain-containing protein</fullName>
    </recommendedName>
</protein>
<reference evidence="2 3" key="1">
    <citation type="submission" date="2017-01" db="EMBL/GenBank/DDBJ databases">
        <authorList>
            <person name="Mah S.A."/>
            <person name="Swanson W.J."/>
            <person name="Moy G.W."/>
            <person name="Vacquier V.D."/>
        </authorList>
    </citation>
    <scope>NUCLEOTIDE SEQUENCE [LARGE SCALE GENOMIC DNA]</scope>
    <source>
        <strain evidence="2 3">DSM 11589</strain>
    </source>
</reference>
<evidence type="ECO:0000313" key="3">
    <source>
        <dbReference type="Proteomes" id="UP000185678"/>
    </source>
</evidence>
<dbReference type="Proteomes" id="UP000185678">
    <property type="component" value="Unassembled WGS sequence"/>
</dbReference>
<proteinExistence type="predicted"/>
<dbReference type="Pfam" id="PF11322">
    <property type="entry name" value="DUF3124"/>
    <property type="match status" value="1"/>
</dbReference>
<sequence>MRFTGLGYTAGLLVMLLLTGGAASATEPTTSEVRSALCGPIAIPAQYGKDAAQGRQFLPIYSAIRYLHNDLFSVAVTISLRNPNPTHPLSVSSALLFGHQGEPLKDFIDGAPQVIPPLGAVELFLRNVDFPQHTGASMVLAWSGPAGVLPPVTESVMVGSKGSQGMAFNSRASELGPCR</sequence>
<accession>A0A1N7MK11</accession>
<evidence type="ECO:0008006" key="4">
    <source>
        <dbReference type="Google" id="ProtNLM"/>
    </source>
</evidence>
<dbReference type="OrthoDB" id="283474at2"/>
<feature type="chain" id="PRO_5013383425" description="DUF3124 domain-containing protein" evidence="1">
    <location>
        <begin position="26"/>
        <end position="179"/>
    </location>
</feature>
<evidence type="ECO:0000313" key="2">
    <source>
        <dbReference type="EMBL" id="SIS86370.1"/>
    </source>
</evidence>
<dbReference type="EMBL" id="FTOA01000004">
    <property type="protein sequence ID" value="SIS86370.1"/>
    <property type="molecule type" value="Genomic_DNA"/>
</dbReference>
<keyword evidence="3" id="KW-1185">Reference proteome</keyword>
<evidence type="ECO:0000256" key="1">
    <source>
        <dbReference type="SAM" id="SignalP"/>
    </source>
</evidence>
<name>A0A1N7MK11_9PROT</name>
<dbReference type="AlphaFoldDB" id="A0A1N7MK11"/>
<dbReference type="InterPro" id="IPR021471">
    <property type="entry name" value="DUF3124"/>
</dbReference>
<keyword evidence="1" id="KW-0732">Signal</keyword>
<organism evidence="2 3">
    <name type="scientific">Insolitispirillum peregrinum</name>
    <dbReference type="NCBI Taxonomy" id="80876"/>
    <lineage>
        <taxon>Bacteria</taxon>
        <taxon>Pseudomonadati</taxon>
        <taxon>Pseudomonadota</taxon>
        <taxon>Alphaproteobacteria</taxon>
        <taxon>Rhodospirillales</taxon>
        <taxon>Novispirillaceae</taxon>
        <taxon>Insolitispirillum</taxon>
    </lineage>
</organism>
<gene>
    <name evidence="2" type="ORF">SAMN05421779_104174</name>
</gene>
<dbReference type="STRING" id="80876.SAMN05421779_104174"/>